<dbReference type="GO" id="GO:0000981">
    <property type="term" value="F:DNA-binding transcription factor activity, RNA polymerase II-specific"/>
    <property type="evidence" value="ECO:0007669"/>
    <property type="project" value="TreeGrafter"/>
</dbReference>
<evidence type="ECO:0000259" key="11">
    <source>
        <dbReference type="PROSITE" id="PS50157"/>
    </source>
</evidence>
<dbReference type="InterPro" id="IPR036236">
    <property type="entry name" value="Znf_C2H2_sf"/>
</dbReference>
<dbReference type="GO" id="GO:0008270">
    <property type="term" value="F:zinc ion binding"/>
    <property type="evidence" value="ECO:0007669"/>
    <property type="project" value="UniProtKB-KW"/>
</dbReference>
<protein>
    <recommendedName>
        <fullName evidence="11">C2H2-type domain-containing protein</fullName>
    </recommendedName>
</protein>
<keyword evidence="3" id="KW-0677">Repeat</keyword>
<dbReference type="FunFam" id="3.30.160.60:FF:000064">
    <property type="entry name" value="Early growth response protein 3"/>
    <property type="match status" value="1"/>
</dbReference>
<keyword evidence="7" id="KW-0238">DNA-binding</keyword>
<keyword evidence="6" id="KW-0805">Transcription regulation</keyword>
<evidence type="ECO:0000256" key="7">
    <source>
        <dbReference type="ARBA" id="ARBA00023125"/>
    </source>
</evidence>
<reference evidence="12 13" key="1">
    <citation type="submission" date="2021-06" db="EMBL/GenBank/DDBJ databases">
        <title>Caerostris darwini draft genome.</title>
        <authorList>
            <person name="Kono N."/>
            <person name="Arakawa K."/>
        </authorList>
    </citation>
    <scope>NUCLEOTIDE SEQUENCE [LARGE SCALE GENOMIC DNA]</scope>
</reference>
<keyword evidence="13" id="KW-1185">Reference proteome</keyword>
<keyword evidence="4 10" id="KW-0863">Zinc-finger</keyword>
<keyword evidence="9" id="KW-0539">Nucleus</keyword>
<dbReference type="AlphaFoldDB" id="A0AAV4WDI7"/>
<evidence type="ECO:0000256" key="1">
    <source>
        <dbReference type="ARBA" id="ARBA00004123"/>
    </source>
</evidence>
<keyword evidence="5" id="KW-0862">Zinc</keyword>
<feature type="domain" description="C2H2-type" evidence="11">
    <location>
        <begin position="446"/>
        <end position="473"/>
    </location>
</feature>
<dbReference type="SMART" id="SM00355">
    <property type="entry name" value="ZnF_C2H2"/>
    <property type="match status" value="2"/>
</dbReference>
<dbReference type="PROSITE" id="PS00028">
    <property type="entry name" value="ZINC_FINGER_C2H2_1"/>
    <property type="match status" value="2"/>
</dbReference>
<comment type="subcellular location">
    <subcellularLocation>
        <location evidence="1">Nucleus</location>
    </subcellularLocation>
</comment>
<evidence type="ECO:0000256" key="8">
    <source>
        <dbReference type="ARBA" id="ARBA00023163"/>
    </source>
</evidence>
<proteinExistence type="predicted"/>
<dbReference type="InterPro" id="IPR013087">
    <property type="entry name" value="Znf_C2H2_type"/>
</dbReference>
<sequence>MDLLRCEKCKCTITNFVNHRCIYREHSFDKIVSDMLDYNFGNNPQEFPATIWHSAEGADYNTLPFTNRTSTFQPFTFPESTNQENHSDVNISSGTNVRYASSNSVQNENFDYFNSLQGLTFQAAQNFENSDCTSGAENPAMAYFTAADTSQLNPVQQPWTNNIELMQHDPNLSFYNQFPRNSRALEDPPNYLTIYDPTKEYYNVPMNMQSRQSGMQDCEISCFQEKECGAMAVARKSDRREENTSFASDLNCTTINAKYHRNPHTENEYNHGPALRHASTRTNTITRHNEFLNIHNSRYSNMEKSDSYSIAGFGQGLLDSRQGMKEIPHNSYKSEGQFPNKMKFQNVFQCHFCGSYQRNLKDQKLSVNSSNVPFKCNECIETMKLKEKIHPCPNLAEVDDERSAIKLQKKRKVPYKRFSCTVCSERFPTPSSLKRHFINHTGERPFSCNICLKTFKRRDKLKEHILTHTGEKPFSCEAISRILNFFGKIRKNDTGKHFEISSCQQIGLETCRNGEESHSYLVDCLTNLFQSEELNMNLYCQYCDKQNSVYSKIPSPSLSYQCS</sequence>
<dbReference type="SUPFAM" id="SSF57667">
    <property type="entry name" value="beta-beta-alpha zinc fingers"/>
    <property type="match status" value="1"/>
</dbReference>
<dbReference type="Pfam" id="PF00096">
    <property type="entry name" value="zf-C2H2"/>
    <property type="match status" value="2"/>
</dbReference>
<evidence type="ECO:0000313" key="13">
    <source>
        <dbReference type="Proteomes" id="UP001054837"/>
    </source>
</evidence>
<comment type="caution">
    <text evidence="12">The sequence shown here is derived from an EMBL/GenBank/DDBJ whole genome shotgun (WGS) entry which is preliminary data.</text>
</comment>
<feature type="domain" description="C2H2-type" evidence="11">
    <location>
        <begin position="418"/>
        <end position="445"/>
    </location>
</feature>
<dbReference type="PANTHER" id="PTHR24394:SF29">
    <property type="entry name" value="MYONEURIN"/>
    <property type="match status" value="1"/>
</dbReference>
<evidence type="ECO:0000256" key="3">
    <source>
        <dbReference type="ARBA" id="ARBA00022737"/>
    </source>
</evidence>
<accession>A0AAV4WDI7</accession>
<keyword evidence="2" id="KW-0479">Metal-binding</keyword>
<evidence type="ECO:0000256" key="4">
    <source>
        <dbReference type="ARBA" id="ARBA00022771"/>
    </source>
</evidence>
<dbReference type="Gene3D" id="3.30.160.60">
    <property type="entry name" value="Classic Zinc Finger"/>
    <property type="match status" value="2"/>
</dbReference>
<keyword evidence="8" id="KW-0804">Transcription</keyword>
<organism evidence="12 13">
    <name type="scientific">Caerostris darwini</name>
    <dbReference type="NCBI Taxonomy" id="1538125"/>
    <lineage>
        <taxon>Eukaryota</taxon>
        <taxon>Metazoa</taxon>
        <taxon>Ecdysozoa</taxon>
        <taxon>Arthropoda</taxon>
        <taxon>Chelicerata</taxon>
        <taxon>Arachnida</taxon>
        <taxon>Araneae</taxon>
        <taxon>Araneomorphae</taxon>
        <taxon>Entelegynae</taxon>
        <taxon>Araneoidea</taxon>
        <taxon>Araneidae</taxon>
        <taxon>Caerostris</taxon>
    </lineage>
</organism>
<dbReference type="GO" id="GO:0003677">
    <property type="term" value="F:DNA binding"/>
    <property type="evidence" value="ECO:0007669"/>
    <property type="project" value="UniProtKB-KW"/>
</dbReference>
<name>A0AAV4WDI7_9ARAC</name>
<evidence type="ECO:0000256" key="9">
    <source>
        <dbReference type="ARBA" id="ARBA00023242"/>
    </source>
</evidence>
<dbReference type="PROSITE" id="PS50157">
    <property type="entry name" value="ZINC_FINGER_C2H2_2"/>
    <property type="match status" value="2"/>
</dbReference>
<dbReference type="EMBL" id="BPLQ01014559">
    <property type="protein sequence ID" value="GIY80812.1"/>
    <property type="molecule type" value="Genomic_DNA"/>
</dbReference>
<evidence type="ECO:0000256" key="5">
    <source>
        <dbReference type="ARBA" id="ARBA00022833"/>
    </source>
</evidence>
<evidence type="ECO:0000256" key="2">
    <source>
        <dbReference type="ARBA" id="ARBA00022723"/>
    </source>
</evidence>
<dbReference type="GO" id="GO:0005634">
    <property type="term" value="C:nucleus"/>
    <property type="evidence" value="ECO:0007669"/>
    <property type="project" value="UniProtKB-SubCell"/>
</dbReference>
<dbReference type="PANTHER" id="PTHR24394">
    <property type="entry name" value="ZINC FINGER PROTEIN"/>
    <property type="match status" value="1"/>
</dbReference>
<dbReference type="Proteomes" id="UP001054837">
    <property type="component" value="Unassembled WGS sequence"/>
</dbReference>
<evidence type="ECO:0000256" key="10">
    <source>
        <dbReference type="PROSITE-ProRule" id="PRU00042"/>
    </source>
</evidence>
<evidence type="ECO:0000313" key="12">
    <source>
        <dbReference type="EMBL" id="GIY80812.1"/>
    </source>
</evidence>
<evidence type="ECO:0000256" key="6">
    <source>
        <dbReference type="ARBA" id="ARBA00023015"/>
    </source>
</evidence>
<gene>
    <name evidence="12" type="ORF">CDAR_579651</name>
</gene>